<evidence type="ECO:0000313" key="9">
    <source>
        <dbReference type="Proteomes" id="UP001141629"/>
    </source>
</evidence>
<dbReference type="Pfam" id="PF13185">
    <property type="entry name" value="GAF_2"/>
    <property type="match status" value="1"/>
</dbReference>
<dbReference type="InterPro" id="IPR012074">
    <property type="entry name" value="GAF_ANTAR"/>
</dbReference>
<proteinExistence type="predicted"/>
<keyword evidence="6" id="KW-1133">Transmembrane helix</keyword>
<keyword evidence="2" id="KW-0418">Kinase</keyword>
<dbReference type="InterPro" id="IPR011006">
    <property type="entry name" value="CheY-like_superfamily"/>
</dbReference>
<dbReference type="SMART" id="SM01012">
    <property type="entry name" value="ANTAR"/>
    <property type="match status" value="1"/>
</dbReference>
<dbReference type="SUPFAM" id="SSF55781">
    <property type="entry name" value="GAF domain-like"/>
    <property type="match status" value="1"/>
</dbReference>
<dbReference type="GO" id="GO:0016301">
    <property type="term" value="F:kinase activity"/>
    <property type="evidence" value="ECO:0007669"/>
    <property type="project" value="UniProtKB-KW"/>
</dbReference>
<evidence type="ECO:0000256" key="5">
    <source>
        <dbReference type="SAM" id="MobiDB-lite"/>
    </source>
</evidence>
<protein>
    <submittedName>
        <fullName evidence="8">GAF and ANTAR domain-containing protein</fullName>
    </submittedName>
</protein>
<keyword evidence="9" id="KW-1185">Reference proteome</keyword>
<dbReference type="Gene3D" id="1.10.10.10">
    <property type="entry name" value="Winged helix-like DNA-binding domain superfamily/Winged helix DNA-binding domain"/>
    <property type="match status" value="1"/>
</dbReference>
<reference evidence="8" key="2">
    <citation type="journal article" date="2022" name="BMC Genomics">
        <title>Comparative genome analysis of mycobacteria focusing on tRNA and non-coding RNA.</title>
        <authorList>
            <person name="Behra P.R.K."/>
            <person name="Pettersson B.M.F."/>
            <person name="Ramesh M."/>
            <person name="Das S."/>
            <person name="Dasgupta S."/>
            <person name="Kirsebom L.A."/>
        </authorList>
    </citation>
    <scope>NUCLEOTIDE SEQUENCE</scope>
    <source>
        <strain evidence="8">DSM 44838</strain>
    </source>
</reference>
<evidence type="ECO:0000256" key="4">
    <source>
        <dbReference type="ARBA" id="ARBA00023163"/>
    </source>
</evidence>
<evidence type="ECO:0000256" key="1">
    <source>
        <dbReference type="ARBA" id="ARBA00022679"/>
    </source>
</evidence>
<dbReference type="InterPro" id="IPR029016">
    <property type="entry name" value="GAF-like_dom_sf"/>
</dbReference>
<keyword evidence="1" id="KW-0808">Transferase</keyword>
<keyword evidence="4" id="KW-0804">Transcription</keyword>
<sequence>MQAQTTDVELLKPIVAAATILLPGVSWAALAVSRHERVVAQHPTDDIAQDLADVQAILGEGPAITALAEHTSIVVPDLGTETRWPRFTTAATARGVHCLMAFRLFVHDRVLGALTMYGPTPNTFTEESVLIGEILAQHVSVALAGSAAESRMRTAIDTRDIIGQAKGILMQRDSLTGLQAFALLTRASQHTNVKLVDVARFLVQETEESNTRGPQGLHAEGGHEESGA</sequence>
<keyword evidence="6" id="KW-0812">Transmembrane</keyword>
<reference evidence="8" key="1">
    <citation type="submission" date="2020-07" db="EMBL/GenBank/DDBJ databases">
        <authorList>
            <person name="Pettersson B.M.F."/>
            <person name="Behra P.R.K."/>
            <person name="Ramesh M."/>
            <person name="Das S."/>
            <person name="Dasgupta S."/>
            <person name="Kirsebom L.A."/>
        </authorList>
    </citation>
    <scope>NUCLEOTIDE SEQUENCE</scope>
    <source>
        <strain evidence="8">DSM 44838</strain>
    </source>
</reference>
<feature type="region of interest" description="Disordered" evidence="5">
    <location>
        <begin position="207"/>
        <end position="228"/>
    </location>
</feature>
<dbReference type="SUPFAM" id="SSF52172">
    <property type="entry name" value="CheY-like"/>
    <property type="match status" value="1"/>
</dbReference>
<dbReference type="GO" id="GO:0003723">
    <property type="term" value="F:RNA binding"/>
    <property type="evidence" value="ECO:0007669"/>
    <property type="project" value="InterPro"/>
</dbReference>
<accession>A0A9X2YJT5</accession>
<evidence type="ECO:0000259" key="7">
    <source>
        <dbReference type="PROSITE" id="PS50921"/>
    </source>
</evidence>
<evidence type="ECO:0000256" key="6">
    <source>
        <dbReference type="SAM" id="Phobius"/>
    </source>
</evidence>
<dbReference type="AlphaFoldDB" id="A0A9X2YJT5"/>
<dbReference type="InterPro" id="IPR036388">
    <property type="entry name" value="WH-like_DNA-bd_sf"/>
</dbReference>
<dbReference type="InterPro" id="IPR005561">
    <property type="entry name" value="ANTAR"/>
</dbReference>
<dbReference type="Gene3D" id="3.30.450.40">
    <property type="match status" value="1"/>
</dbReference>
<name>A0A9X2YJT5_9MYCO</name>
<dbReference type="PROSITE" id="PS50921">
    <property type="entry name" value="ANTAR"/>
    <property type="match status" value="1"/>
</dbReference>
<dbReference type="EMBL" id="JACKVK010000005">
    <property type="protein sequence ID" value="MCV7420688.1"/>
    <property type="molecule type" value="Genomic_DNA"/>
</dbReference>
<dbReference type="Pfam" id="PF03861">
    <property type="entry name" value="ANTAR"/>
    <property type="match status" value="1"/>
</dbReference>
<feature type="transmembrane region" description="Helical" evidence="6">
    <location>
        <begin position="14"/>
        <end position="32"/>
    </location>
</feature>
<dbReference type="Proteomes" id="UP001141629">
    <property type="component" value="Unassembled WGS sequence"/>
</dbReference>
<organism evidence="8 9">
    <name type="scientific">Mycobacterium yunnanensis</name>
    <dbReference type="NCBI Taxonomy" id="368477"/>
    <lineage>
        <taxon>Bacteria</taxon>
        <taxon>Bacillati</taxon>
        <taxon>Actinomycetota</taxon>
        <taxon>Actinomycetes</taxon>
        <taxon>Mycobacteriales</taxon>
        <taxon>Mycobacteriaceae</taxon>
        <taxon>Mycobacterium</taxon>
    </lineage>
</organism>
<gene>
    <name evidence="8" type="ORF">H7K45_09080</name>
</gene>
<dbReference type="InterPro" id="IPR003018">
    <property type="entry name" value="GAF"/>
</dbReference>
<keyword evidence="6" id="KW-0472">Membrane</keyword>
<evidence type="ECO:0000256" key="3">
    <source>
        <dbReference type="ARBA" id="ARBA00023015"/>
    </source>
</evidence>
<dbReference type="PIRSF" id="PIRSF036625">
    <property type="entry name" value="GAF_ANTAR"/>
    <property type="match status" value="1"/>
</dbReference>
<evidence type="ECO:0000313" key="8">
    <source>
        <dbReference type="EMBL" id="MCV7420688.1"/>
    </source>
</evidence>
<evidence type="ECO:0000256" key="2">
    <source>
        <dbReference type="ARBA" id="ARBA00022777"/>
    </source>
</evidence>
<feature type="domain" description="ANTAR" evidence="7">
    <location>
        <begin position="142"/>
        <end position="203"/>
    </location>
</feature>
<keyword evidence="3" id="KW-0805">Transcription regulation</keyword>
<comment type="caution">
    <text evidence="8">The sequence shown here is derived from an EMBL/GenBank/DDBJ whole genome shotgun (WGS) entry which is preliminary data.</text>
</comment>